<gene>
    <name evidence="1" type="ORF">SDC9_197061</name>
</gene>
<name>A0A645IE92_9ZZZZ</name>
<proteinExistence type="predicted"/>
<evidence type="ECO:0000313" key="1">
    <source>
        <dbReference type="EMBL" id="MPN49440.1"/>
    </source>
</evidence>
<sequence>MLRMLAASRPPSSRATSAVVNTADNGAQLSWPFQPLKTTARSCTPTTRNDAQHSAIKMACTCGLRHAHHTVCRQLAKKIVAQPSANSLDAPSSCARGTSTMMAMDSAAHPHRARSILGTCCCENRKVNMQKHSTYATMAATFSRDMRSELSNGPPPSAMMGQIGHGAVASSVLVYSVHANDISANQP</sequence>
<dbReference type="AlphaFoldDB" id="A0A645IE92"/>
<accession>A0A645IE92</accession>
<comment type="caution">
    <text evidence="1">The sequence shown here is derived from an EMBL/GenBank/DDBJ whole genome shotgun (WGS) entry which is preliminary data.</text>
</comment>
<dbReference type="EMBL" id="VSSQ01112708">
    <property type="protein sequence ID" value="MPN49440.1"/>
    <property type="molecule type" value="Genomic_DNA"/>
</dbReference>
<organism evidence="1">
    <name type="scientific">bioreactor metagenome</name>
    <dbReference type="NCBI Taxonomy" id="1076179"/>
    <lineage>
        <taxon>unclassified sequences</taxon>
        <taxon>metagenomes</taxon>
        <taxon>ecological metagenomes</taxon>
    </lineage>
</organism>
<protein>
    <submittedName>
        <fullName evidence="1">Uncharacterized protein</fullName>
    </submittedName>
</protein>
<reference evidence="1" key="1">
    <citation type="submission" date="2019-08" db="EMBL/GenBank/DDBJ databases">
        <authorList>
            <person name="Kucharzyk K."/>
            <person name="Murdoch R.W."/>
            <person name="Higgins S."/>
            <person name="Loffler F."/>
        </authorList>
    </citation>
    <scope>NUCLEOTIDE SEQUENCE</scope>
</reference>